<dbReference type="AlphaFoldDB" id="A0A0L8G281"/>
<evidence type="ECO:0000313" key="3">
    <source>
        <dbReference type="EMBL" id="KOF71018.1"/>
    </source>
</evidence>
<reference evidence="3" key="1">
    <citation type="submission" date="2015-07" db="EMBL/GenBank/DDBJ databases">
        <title>MeaNS - Measles Nucleotide Surveillance Program.</title>
        <authorList>
            <person name="Tran T."/>
            <person name="Druce J."/>
        </authorList>
    </citation>
    <scope>NUCLEOTIDE SEQUENCE</scope>
    <source>
        <strain evidence="3">UCB-OBI-ISO-001</strain>
        <tissue evidence="3">Gonad</tissue>
    </source>
</reference>
<gene>
    <name evidence="3" type="ORF">OCBIM_22001809mg</name>
</gene>
<keyword evidence="2" id="KW-0812">Transmembrane</keyword>
<evidence type="ECO:0000256" key="2">
    <source>
        <dbReference type="SAM" id="Phobius"/>
    </source>
</evidence>
<sequence>MPAKFHAKDEHGSAFSMIDWFRLSLLGISAAITKAAYCLYLSDGNTFSKTFQIFFRFSTERKYIFTVTLSYGIGLSCLLLIVNAVVLAVEYDDDDDDECDDDDDDDDDDGGDDGDGDDDDDDDDDENMLILYIPLSFLM</sequence>
<keyword evidence="2" id="KW-1133">Transmembrane helix</keyword>
<keyword evidence="2" id="KW-0472">Membrane</keyword>
<proteinExistence type="predicted"/>
<dbReference type="EMBL" id="KQ424426">
    <property type="protein sequence ID" value="KOF71018.1"/>
    <property type="molecule type" value="Genomic_DNA"/>
</dbReference>
<accession>A0A0L8G281</accession>
<feature type="transmembrane region" description="Helical" evidence="2">
    <location>
        <begin position="63"/>
        <end position="88"/>
    </location>
</feature>
<feature type="region of interest" description="Disordered" evidence="1">
    <location>
        <begin position="93"/>
        <end position="125"/>
    </location>
</feature>
<evidence type="ECO:0000256" key="1">
    <source>
        <dbReference type="SAM" id="MobiDB-lite"/>
    </source>
</evidence>
<organism evidence="3">
    <name type="scientific">Octopus bimaculoides</name>
    <name type="common">California two-spotted octopus</name>
    <dbReference type="NCBI Taxonomy" id="37653"/>
    <lineage>
        <taxon>Eukaryota</taxon>
        <taxon>Metazoa</taxon>
        <taxon>Spiralia</taxon>
        <taxon>Lophotrochozoa</taxon>
        <taxon>Mollusca</taxon>
        <taxon>Cephalopoda</taxon>
        <taxon>Coleoidea</taxon>
        <taxon>Octopodiformes</taxon>
        <taxon>Octopoda</taxon>
        <taxon>Incirrata</taxon>
        <taxon>Octopodidae</taxon>
        <taxon>Octopus</taxon>
    </lineage>
</organism>
<protein>
    <submittedName>
        <fullName evidence="3">Uncharacterized protein</fullName>
    </submittedName>
</protein>
<feature type="transmembrane region" description="Helical" evidence="2">
    <location>
        <begin position="20"/>
        <end position="42"/>
    </location>
</feature>
<name>A0A0L8G281_OCTBM</name>